<comment type="subcellular location">
    <subcellularLocation>
        <location evidence="1">Cell membrane</location>
        <topology evidence="1">Multi-pass membrane protein</topology>
    </subcellularLocation>
</comment>
<evidence type="ECO:0000256" key="6">
    <source>
        <dbReference type="ARBA" id="ARBA00022840"/>
    </source>
</evidence>
<sequence>MSFVERIKKEWKPYKKRFIFLLFITVLSAILRTSIPYFFKFIVDLLKDKSPISQIDDYIYMIVILSIGRFLLYSYFQSNRAMMNFKFQWNVRSRAFNKLLKAGKLKFQHINIGEIVTRLSDDTEKLTWFLSSGIFRGLDAILIFGLSIFYMLTLSPFLTLFSVSTLIFVVVFMLVFRTVLHRAYSKLQTSISEVNDYINSSINGVSIIKGYNREENLKDYFYKLVKKRKEHEMRVVKLDRGTMVFYQSLPHITTIIVIFVGGYKVISGEITLGTLVAFLGYIKNLIHPMLDIGTLFVRGKRASVSSKRIEKLEDIKMEYLNRAEKISFNENIVFKNVTFKYGEKEILKNINLEIEKGEKIALMGKIGSGKSFLTLLLSGIIKPTEGKIYIDGKDISGGNIKSFRKNIGYAPQEPIVFSDTIKNNILMGESLDETSFDYAINTSQFKGELEKFGLGFEEKIGPKGNTLSGGQKQRLALARALYRKPPILILDDITSALDAETEMNLWKDLFHTIPEQTLILVTHRPKTAEIVDKIVIMERGKIVEKGSHCDLIKRDSLYKEIYVKMLDEK</sequence>
<keyword evidence="2" id="KW-0813">Transport</keyword>
<dbReference type="InterPro" id="IPR027417">
    <property type="entry name" value="P-loop_NTPase"/>
</dbReference>
<dbReference type="InterPro" id="IPR011527">
    <property type="entry name" value="ABC1_TM_dom"/>
</dbReference>
<dbReference type="InterPro" id="IPR036640">
    <property type="entry name" value="ABC1_TM_sf"/>
</dbReference>
<evidence type="ECO:0000256" key="3">
    <source>
        <dbReference type="ARBA" id="ARBA00022475"/>
    </source>
</evidence>
<dbReference type="FunFam" id="3.40.50.300:FF:000854">
    <property type="entry name" value="Multidrug ABC transporter ATP-binding protein"/>
    <property type="match status" value="1"/>
</dbReference>
<proteinExistence type="predicted"/>
<dbReference type="GO" id="GO:0005886">
    <property type="term" value="C:plasma membrane"/>
    <property type="evidence" value="ECO:0007669"/>
    <property type="project" value="UniProtKB-SubCell"/>
</dbReference>
<keyword evidence="13" id="KW-1185">Reference proteome</keyword>
<dbReference type="Pfam" id="PF00664">
    <property type="entry name" value="ABC_membrane"/>
    <property type="match status" value="1"/>
</dbReference>
<dbReference type="Gene3D" id="3.40.50.300">
    <property type="entry name" value="P-loop containing nucleotide triphosphate hydrolases"/>
    <property type="match status" value="1"/>
</dbReference>
<dbReference type="GO" id="GO:0015421">
    <property type="term" value="F:ABC-type oligopeptide transporter activity"/>
    <property type="evidence" value="ECO:0007669"/>
    <property type="project" value="TreeGrafter"/>
</dbReference>
<dbReference type="InterPro" id="IPR003439">
    <property type="entry name" value="ABC_transporter-like_ATP-bd"/>
</dbReference>
<reference evidence="12" key="1">
    <citation type="submission" date="2019-08" db="EMBL/GenBank/DDBJ databases">
        <title>Genomic characterization of a novel candidate phylum (ARYD3) from a high temperature, high salinity tertiary oil reservoir in north central Oklahoma, USA.</title>
        <authorList>
            <person name="Youssef N.H."/>
            <person name="Yadav A."/>
            <person name="Elshahed M.S."/>
        </authorList>
    </citation>
    <scope>NUCLEOTIDE SEQUENCE [LARGE SCALE GENOMIC DNA]</scope>
    <source>
        <strain evidence="12">ARYD3</strain>
    </source>
</reference>
<name>A0A5D0MCU3_9BACT</name>
<dbReference type="SUPFAM" id="SSF90123">
    <property type="entry name" value="ABC transporter transmembrane region"/>
    <property type="match status" value="1"/>
</dbReference>
<protein>
    <submittedName>
        <fullName evidence="12">ABC transporter ATP-binding protein</fullName>
    </submittedName>
</protein>
<dbReference type="InterPro" id="IPR003593">
    <property type="entry name" value="AAA+_ATPase"/>
</dbReference>
<keyword evidence="7 9" id="KW-1133">Transmembrane helix</keyword>
<dbReference type="PANTHER" id="PTHR43394">
    <property type="entry name" value="ATP-DEPENDENT PERMEASE MDL1, MITOCHONDRIAL"/>
    <property type="match status" value="1"/>
</dbReference>
<feature type="domain" description="ABC transporter" evidence="10">
    <location>
        <begin position="332"/>
        <end position="564"/>
    </location>
</feature>
<feature type="transmembrane region" description="Helical" evidence="9">
    <location>
        <begin position="157"/>
        <end position="176"/>
    </location>
</feature>
<dbReference type="SMART" id="SM00382">
    <property type="entry name" value="AAA"/>
    <property type="match status" value="1"/>
</dbReference>
<evidence type="ECO:0000256" key="1">
    <source>
        <dbReference type="ARBA" id="ARBA00004651"/>
    </source>
</evidence>
<feature type="domain" description="ABC transmembrane type-1" evidence="11">
    <location>
        <begin position="19"/>
        <end position="301"/>
    </location>
</feature>
<evidence type="ECO:0000256" key="5">
    <source>
        <dbReference type="ARBA" id="ARBA00022741"/>
    </source>
</evidence>
<dbReference type="GO" id="GO:0016887">
    <property type="term" value="F:ATP hydrolysis activity"/>
    <property type="evidence" value="ECO:0007669"/>
    <property type="project" value="InterPro"/>
</dbReference>
<feature type="transmembrane region" description="Helical" evidence="9">
    <location>
        <begin position="58"/>
        <end position="76"/>
    </location>
</feature>
<dbReference type="EMBL" id="VSIX01000032">
    <property type="protein sequence ID" value="TYB31584.1"/>
    <property type="molecule type" value="Genomic_DNA"/>
</dbReference>
<dbReference type="InterPro" id="IPR039421">
    <property type="entry name" value="Type_1_exporter"/>
</dbReference>
<dbReference type="Proteomes" id="UP000324143">
    <property type="component" value="Unassembled WGS sequence"/>
</dbReference>
<keyword evidence="3" id="KW-1003">Cell membrane</keyword>
<dbReference type="PROSITE" id="PS00211">
    <property type="entry name" value="ABC_TRANSPORTER_1"/>
    <property type="match status" value="1"/>
</dbReference>
<dbReference type="PROSITE" id="PS50929">
    <property type="entry name" value="ABC_TM1F"/>
    <property type="match status" value="1"/>
</dbReference>
<comment type="caution">
    <text evidence="12">The sequence shown here is derived from an EMBL/GenBank/DDBJ whole genome shotgun (WGS) entry which is preliminary data.</text>
</comment>
<dbReference type="CDD" id="cd03228">
    <property type="entry name" value="ABCC_MRP_Like"/>
    <property type="match status" value="1"/>
</dbReference>
<accession>A0A5D0MCU3</accession>
<evidence type="ECO:0000256" key="2">
    <source>
        <dbReference type="ARBA" id="ARBA00022448"/>
    </source>
</evidence>
<evidence type="ECO:0000259" key="11">
    <source>
        <dbReference type="PROSITE" id="PS50929"/>
    </source>
</evidence>
<dbReference type="Pfam" id="PF00005">
    <property type="entry name" value="ABC_tran"/>
    <property type="match status" value="1"/>
</dbReference>
<feature type="transmembrane region" description="Helical" evidence="9">
    <location>
        <begin position="18"/>
        <end position="38"/>
    </location>
</feature>
<organism evidence="12 13">
    <name type="scientific">Candidatus Mcinerneyibacterium aminivorans</name>
    <dbReference type="NCBI Taxonomy" id="2703815"/>
    <lineage>
        <taxon>Bacteria</taxon>
        <taxon>Candidatus Macinerneyibacteriota</taxon>
        <taxon>Candidatus Mcinerneyibacteria</taxon>
        <taxon>Candidatus Mcinerneyibacteriales</taxon>
        <taxon>Candidatus Mcinerneyibacteriaceae</taxon>
        <taxon>Candidatus Mcinerneyibacterium</taxon>
    </lineage>
</organism>
<dbReference type="AlphaFoldDB" id="A0A5D0MCU3"/>
<keyword evidence="4 9" id="KW-0812">Transmembrane</keyword>
<evidence type="ECO:0000256" key="9">
    <source>
        <dbReference type="SAM" id="Phobius"/>
    </source>
</evidence>
<dbReference type="PROSITE" id="PS50893">
    <property type="entry name" value="ABC_TRANSPORTER_2"/>
    <property type="match status" value="1"/>
</dbReference>
<dbReference type="GO" id="GO:0005524">
    <property type="term" value="F:ATP binding"/>
    <property type="evidence" value="ECO:0007669"/>
    <property type="project" value="UniProtKB-KW"/>
</dbReference>
<dbReference type="SUPFAM" id="SSF52540">
    <property type="entry name" value="P-loop containing nucleoside triphosphate hydrolases"/>
    <property type="match status" value="1"/>
</dbReference>
<gene>
    <name evidence="12" type="ORF">FXF47_03030</name>
</gene>
<keyword evidence="8 9" id="KW-0472">Membrane</keyword>
<evidence type="ECO:0000256" key="7">
    <source>
        <dbReference type="ARBA" id="ARBA00022989"/>
    </source>
</evidence>
<evidence type="ECO:0000313" key="12">
    <source>
        <dbReference type="EMBL" id="TYB31584.1"/>
    </source>
</evidence>
<keyword evidence="6 12" id="KW-0067">ATP-binding</keyword>
<evidence type="ECO:0000256" key="4">
    <source>
        <dbReference type="ARBA" id="ARBA00022692"/>
    </source>
</evidence>
<evidence type="ECO:0000313" key="13">
    <source>
        <dbReference type="Proteomes" id="UP000324143"/>
    </source>
</evidence>
<dbReference type="PANTHER" id="PTHR43394:SF1">
    <property type="entry name" value="ATP-BINDING CASSETTE SUB-FAMILY B MEMBER 10, MITOCHONDRIAL"/>
    <property type="match status" value="1"/>
</dbReference>
<keyword evidence="5" id="KW-0547">Nucleotide-binding</keyword>
<dbReference type="Gene3D" id="1.20.1560.10">
    <property type="entry name" value="ABC transporter type 1, transmembrane domain"/>
    <property type="match status" value="1"/>
</dbReference>
<dbReference type="InterPro" id="IPR017871">
    <property type="entry name" value="ABC_transporter-like_CS"/>
</dbReference>
<evidence type="ECO:0000259" key="10">
    <source>
        <dbReference type="PROSITE" id="PS50893"/>
    </source>
</evidence>
<evidence type="ECO:0000256" key="8">
    <source>
        <dbReference type="ARBA" id="ARBA00023136"/>
    </source>
</evidence>
<feature type="transmembrane region" description="Helical" evidence="9">
    <location>
        <begin position="128"/>
        <end position="151"/>
    </location>
</feature>
<feature type="transmembrane region" description="Helical" evidence="9">
    <location>
        <begin position="243"/>
        <end position="263"/>
    </location>
</feature>